<sequence>MSSNFSYLLILLSAIILGVYSANKGSVQICNRGAYVAKCGLNSRTNDGRTRSYGTDNFLAGQCSVLELPYESVWGQVWCDNFVFIGTTKRIFQEEFNTPSVRCYDISGTTFHPGMSRRDC</sequence>
<feature type="chain" id="PRO_5035610884" evidence="1">
    <location>
        <begin position="22"/>
        <end position="120"/>
    </location>
</feature>
<proteinExistence type="predicted"/>
<organism evidence="2 4">
    <name type="scientific">Rotaria magnacalcarata</name>
    <dbReference type="NCBI Taxonomy" id="392030"/>
    <lineage>
        <taxon>Eukaryota</taxon>
        <taxon>Metazoa</taxon>
        <taxon>Spiralia</taxon>
        <taxon>Gnathifera</taxon>
        <taxon>Rotifera</taxon>
        <taxon>Eurotatoria</taxon>
        <taxon>Bdelloidea</taxon>
        <taxon>Philodinida</taxon>
        <taxon>Philodinidae</taxon>
        <taxon>Rotaria</taxon>
    </lineage>
</organism>
<protein>
    <submittedName>
        <fullName evidence="2">Uncharacterized protein</fullName>
    </submittedName>
</protein>
<keyword evidence="1" id="KW-0732">Signal</keyword>
<evidence type="ECO:0000256" key="1">
    <source>
        <dbReference type="SAM" id="SignalP"/>
    </source>
</evidence>
<dbReference type="AlphaFoldDB" id="A0A816UG94"/>
<evidence type="ECO:0000313" key="4">
    <source>
        <dbReference type="Proteomes" id="UP000663824"/>
    </source>
</evidence>
<evidence type="ECO:0000313" key="2">
    <source>
        <dbReference type="EMBL" id="CAF2108539.1"/>
    </source>
</evidence>
<dbReference type="InterPro" id="IPR038700">
    <property type="entry name" value="Thiol_cytolys_C_sf"/>
</dbReference>
<dbReference type="EMBL" id="CAJOBI010106833">
    <property type="protein sequence ID" value="CAF4614167.1"/>
    <property type="molecule type" value="Genomic_DNA"/>
</dbReference>
<accession>A0A816UG94</accession>
<feature type="signal peptide" evidence="1">
    <location>
        <begin position="1"/>
        <end position="21"/>
    </location>
</feature>
<dbReference type="EMBL" id="CAJNRE010012218">
    <property type="protein sequence ID" value="CAF2108539.1"/>
    <property type="molecule type" value="Genomic_DNA"/>
</dbReference>
<reference evidence="2" key="1">
    <citation type="submission" date="2021-02" db="EMBL/GenBank/DDBJ databases">
        <authorList>
            <person name="Nowell W R."/>
        </authorList>
    </citation>
    <scope>NUCLEOTIDE SEQUENCE</scope>
</reference>
<dbReference type="Proteomes" id="UP000663824">
    <property type="component" value="Unassembled WGS sequence"/>
</dbReference>
<dbReference type="Proteomes" id="UP000676336">
    <property type="component" value="Unassembled WGS sequence"/>
</dbReference>
<dbReference type="Gene3D" id="2.60.40.1430">
    <property type="entry name" value="Perfringolysin, domain 4"/>
    <property type="match status" value="1"/>
</dbReference>
<evidence type="ECO:0000313" key="3">
    <source>
        <dbReference type="EMBL" id="CAF4614167.1"/>
    </source>
</evidence>
<comment type="caution">
    <text evidence="2">The sequence shown here is derived from an EMBL/GenBank/DDBJ whole genome shotgun (WGS) entry which is preliminary data.</text>
</comment>
<gene>
    <name evidence="2" type="ORF">MBJ925_LOCUS23729</name>
    <name evidence="3" type="ORF">SMN809_LOCUS39611</name>
</gene>
<name>A0A816UG94_9BILA</name>